<dbReference type="eggNOG" id="ENOG5031RM8">
    <property type="taxonomic scope" value="Bacteria"/>
</dbReference>
<reference evidence="1 2" key="1">
    <citation type="submission" date="2013-02" db="EMBL/GenBank/DDBJ databases">
        <title>The Genome Sequence of Acinetobacter sp. NIPH 899.</title>
        <authorList>
            <consortium name="The Broad Institute Genome Sequencing Platform"/>
            <consortium name="The Broad Institute Genome Sequencing Center for Infectious Disease"/>
            <person name="Cerqueira G."/>
            <person name="Feldgarden M."/>
            <person name="Courvalin P."/>
            <person name="Perichon B."/>
            <person name="Grillot-Courvalin C."/>
            <person name="Clermont D."/>
            <person name="Rocha E."/>
            <person name="Yoon E.-J."/>
            <person name="Nemec A."/>
            <person name="Walker B."/>
            <person name="Young S.K."/>
            <person name="Zeng Q."/>
            <person name="Gargeya S."/>
            <person name="Fitzgerald M."/>
            <person name="Haas B."/>
            <person name="Abouelleil A."/>
            <person name="Alvarado L."/>
            <person name="Arachchi H.M."/>
            <person name="Berlin A.M."/>
            <person name="Chapman S.B."/>
            <person name="Dewar J."/>
            <person name="Goldberg J."/>
            <person name="Griggs A."/>
            <person name="Gujja S."/>
            <person name="Hansen M."/>
            <person name="Howarth C."/>
            <person name="Imamovic A."/>
            <person name="Larimer J."/>
            <person name="McCowan C."/>
            <person name="Murphy C."/>
            <person name="Neiman D."/>
            <person name="Pearson M."/>
            <person name="Priest M."/>
            <person name="Roberts A."/>
            <person name="Saif S."/>
            <person name="Shea T."/>
            <person name="Sisk P."/>
            <person name="Sykes S."/>
            <person name="Wortman J."/>
            <person name="Nusbaum C."/>
            <person name="Birren B."/>
        </authorList>
    </citation>
    <scope>NUCLEOTIDE SEQUENCE [LARGE SCALE GENOMIC DNA]</scope>
    <source>
        <strain evidence="1 2">NIPH 899</strain>
    </source>
</reference>
<dbReference type="RefSeq" id="WP_004788186.1">
    <property type="nucleotide sequence ID" value="NZ_KB849414.1"/>
</dbReference>
<proteinExistence type="predicted"/>
<evidence type="ECO:0000313" key="1">
    <source>
        <dbReference type="EMBL" id="ENV00931.1"/>
    </source>
</evidence>
<dbReference type="AlphaFoldDB" id="N8VN24"/>
<keyword evidence="2" id="KW-1185">Reference proteome</keyword>
<accession>N8VN24</accession>
<dbReference type="Proteomes" id="UP000013070">
    <property type="component" value="Unassembled WGS sequence"/>
</dbReference>
<dbReference type="HOGENOM" id="CLU_1056139_0_0_6"/>
<dbReference type="EMBL" id="APPE01000007">
    <property type="protein sequence ID" value="ENV00931.1"/>
    <property type="molecule type" value="Genomic_DNA"/>
</dbReference>
<organism evidence="1 2">
    <name type="scientific">Acinetobacter variabilis</name>
    <dbReference type="NCBI Taxonomy" id="70346"/>
    <lineage>
        <taxon>Bacteria</taxon>
        <taxon>Pseudomonadati</taxon>
        <taxon>Pseudomonadota</taxon>
        <taxon>Gammaproteobacteria</taxon>
        <taxon>Moraxellales</taxon>
        <taxon>Moraxellaceae</taxon>
        <taxon>Acinetobacter</taxon>
    </lineage>
</organism>
<dbReference type="PATRIC" id="fig|1217710.3.peg.68"/>
<name>N8VN24_9GAMM</name>
<protein>
    <submittedName>
        <fullName evidence="1">Uncharacterized protein</fullName>
    </submittedName>
</protein>
<gene>
    <name evidence="1" type="ORF">F969_00078</name>
</gene>
<evidence type="ECO:0000313" key="2">
    <source>
        <dbReference type="Proteomes" id="UP000013070"/>
    </source>
</evidence>
<comment type="caution">
    <text evidence="1">The sequence shown here is derived from an EMBL/GenBank/DDBJ whole genome shotgun (WGS) entry which is preliminary data.</text>
</comment>
<sequence length="263" mass="27622">MSWVQVGVGAVSTIGGLFGSSSAKKAQKEANKIARDTLNFNKERYTDYQNQYGGLIDLVVSDAEKGVQADLGRVTSEANADTATAFANAKQALDNQNQRLGINPNSGRAESSNRQLALNQAVATAGNVTNARNKERQYADDATWNRRYGVYQQGNSMLNSAASNVSSSMSSLADSYQTSANNQSNLANQAIAGGVSSITQGLLKDTSLLKNLFGGTTTTQPVSTIDTATKGMKVAGTQVGSGVMYDNIASLQQPKANNGSFIG</sequence>